<keyword evidence="4" id="KW-0408">Iron</keyword>
<evidence type="ECO:0000256" key="5">
    <source>
        <dbReference type="ARBA" id="ARBA00023014"/>
    </source>
</evidence>
<feature type="signal peptide" evidence="6">
    <location>
        <begin position="1"/>
        <end position="25"/>
    </location>
</feature>
<dbReference type="InterPro" id="IPR036188">
    <property type="entry name" value="FAD/NAD-bd_sf"/>
</dbReference>
<dbReference type="Pfam" id="PF12831">
    <property type="entry name" value="FAD_oxidored"/>
    <property type="match status" value="1"/>
</dbReference>
<dbReference type="PANTHER" id="PTHR43498:SF1">
    <property type="entry name" value="COB--COM HETERODISULFIDE REDUCTASE IRON-SULFUR SUBUNIT A"/>
    <property type="match status" value="1"/>
</dbReference>
<organism evidence="7 8">
    <name type="scientific">Maioricimonas rarisocia</name>
    <dbReference type="NCBI Taxonomy" id="2528026"/>
    <lineage>
        <taxon>Bacteria</taxon>
        <taxon>Pseudomonadati</taxon>
        <taxon>Planctomycetota</taxon>
        <taxon>Planctomycetia</taxon>
        <taxon>Planctomycetales</taxon>
        <taxon>Planctomycetaceae</taxon>
        <taxon>Maioricimonas</taxon>
    </lineage>
</organism>
<dbReference type="PANTHER" id="PTHR43498">
    <property type="entry name" value="FERREDOXIN:COB-COM HETERODISULFIDE REDUCTASE SUBUNIT A"/>
    <property type="match status" value="1"/>
</dbReference>
<dbReference type="GO" id="GO:0046872">
    <property type="term" value="F:metal ion binding"/>
    <property type="evidence" value="ECO:0007669"/>
    <property type="project" value="UniProtKB-KW"/>
</dbReference>
<name>A0A517YZS3_9PLAN</name>
<gene>
    <name evidence="7" type="ORF">Mal4_00160</name>
</gene>
<keyword evidence="6" id="KW-0732">Signal</keyword>
<evidence type="ECO:0000256" key="4">
    <source>
        <dbReference type="ARBA" id="ARBA00023004"/>
    </source>
</evidence>
<protein>
    <submittedName>
        <fullName evidence="7">FAD dependent oxidoreductase</fullName>
    </submittedName>
</protein>
<dbReference type="Proteomes" id="UP000320496">
    <property type="component" value="Chromosome"/>
</dbReference>
<dbReference type="Gene3D" id="3.50.50.60">
    <property type="entry name" value="FAD/NAD(P)-binding domain"/>
    <property type="match status" value="1"/>
</dbReference>
<reference evidence="7 8" key="1">
    <citation type="submission" date="2019-02" db="EMBL/GenBank/DDBJ databases">
        <title>Deep-cultivation of Planctomycetes and their phenomic and genomic characterization uncovers novel biology.</title>
        <authorList>
            <person name="Wiegand S."/>
            <person name="Jogler M."/>
            <person name="Boedeker C."/>
            <person name="Pinto D."/>
            <person name="Vollmers J."/>
            <person name="Rivas-Marin E."/>
            <person name="Kohn T."/>
            <person name="Peeters S.H."/>
            <person name="Heuer A."/>
            <person name="Rast P."/>
            <person name="Oberbeckmann S."/>
            <person name="Bunk B."/>
            <person name="Jeske O."/>
            <person name="Meyerdierks A."/>
            <person name="Storesund J.E."/>
            <person name="Kallscheuer N."/>
            <person name="Luecker S."/>
            <person name="Lage O.M."/>
            <person name="Pohl T."/>
            <person name="Merkel B.J."/>
            <person name="Hornburger P."/>
            <person name="Mueller R.-W."/>
            <person name="Bruemmer F."/>
            <person name="Labrenz M."/>
            <person name="Spormann A.M."/>
            <person name="Op den Camp H."/>
            <person name="Overmann J."/>
            <person name="Amann R."/>
            <person name="Jetten M.S.M."/>
            <person name="Mascher T."/>
            <person name="Medema M.H."/>
            <person name="Devos D.P."/>
            <person name="Kaster A.-K."/>
            <person name="Ovreas L."/>
            <person name="Rohde M."/>
            <person name="Galperin M.Y."/>
            <person name="Jogler C."/>
        </authorList>
    </citation>
    <scope>NUCLEOTIDE SEQUENCE [LARGE SCALE GENOMIC DNA]</scope>
    <source>
        <strain evidence="7 8">Mal4</strain>
    </source>
</reference>
<feature type="chain" id="PRO_5022119427" evidence="6">
    <location>
        <begin position="26"/>
        <end position="613"/>
    </location>
</feature>
<dbReference type="AlphaFoldDB" id="A0A517YZS3"/>
<dbReference type="GO" id="GO:0016491">
    <property type="term" value="F:oxidoreductase activity"/>
    <property type="evidence" value="ECO:0007669"/>
    <property type="project" value="UniProtKB-KW"/>
</dbReference>
<accession>A0A517YZS3</accession>
<keyword evidence="1" id="KW-0004">4Fe-4S</keyword>
<evidence type="ECO:0000313" key="8">
    <source>
        <dbReference type="Proteomes" id="UP000320496"/>
    </source>
</evidence>
<evidence type="ECO:0000313" key="7">
    <source>
        <dbReference type="EMBL" id="QDU35734.1"/>
    </source>
</evidence>
<dbReference type="KEGG" id="mri:Mal4_00160"/>
<keyword evidence="5" id="KW-0411">Iron-sulfur</keyword>
<dbReference type="RefSeq" id="WP_145366439.1">
    <property type="nucleotide sequence ID" value="NZ_CP036275.1"/>
</dbReference>
<keyword evidence="3" id="KW-0560">Oxidoreductase</keyword>
<dbReference type="GO" id="GO:0051539">
    <property type="term" value="F:4 iron, 4 sulfur cluster binding"/>
    <property type="evidence" value="ECO:0007669"/>
    <property type="project" value="UniProtKB-KW"/>
</dbReference>
<evidence type="ECO:0000256" key="2">
    <source>
        <dbReference type="ARBA" id="ARBA00022723"/>
    </source>
</evidence>
<keyword evidence="8" id="KW-1185">Reference proteome</keyword>
<dbReference type="InterPro" id="IPR039650">
    <property type="entry name" value="HdrA-like"/>
</dbReference>
<dbReference type="EMBL" id="CP036275">
    <property type="protein sequence ID" value="QDU35734.1"/>
    <property type="molecule type" value="Genomic_DNA"/>
</dbReference>
<sequence precursor="true">MTQRFLQRAVVFVCLMFSPLPCAHAVEHASVVIYGGTPAGIAAALAAGRSGDDVLLVEPYRRIGGLTTNGLSHTDFRTFEGLSGTYLELTRRVQTYYRDKYGEDSPQAQGNFRGTHAEPHVNQLLFEQMLSEAGNIRVLTRHRLVDVTVADESPRQVTEVIFEDADGKRVSVHGLIWIDATYEGDLMAAAGIEYRVGREARAEYGESLAPETADEQVQGYNFRPIMTQEPDNLVRPDAPEGYRREDYLPVIPLLEAGRFDSIFCRQTGGIYKAHRPTLPNGKYDVNDVSRGLVRLSLPDINNAWPDGDAAVRREIFAEHVRHNVGLLHFLQNDPAVPKKYQEESRTWGFCRDEFANTDHLPEQLYIREARRMVGQYIFTEKDTDVADGDSRTVLRTDAIAMGDYGPNCHGTDHDGPRFGGRHTGEFYKRVPPYQIRYGTIVPKECGNLLVPVACSASHVGFCALRLEPIWTSLGQAAGHAAHLALATQQPVQKVPIAELQRELHADGSSTIYVSDVLPGDDDYEAVQWWGTLGGLHGLHGPQARPGERGRNITGQYYEAFPGHAAELDEPLDDQLKQRWLKLAEENGLSTKPLAMAKTRGEFIRQAYAMLDRP</sequence>
<proteinExistence type="predicted"/>
<evidence type="ECO:0000256" key="6">
    <source>
        <dbReference type="SAM" id="SignalP"/>
    </source>
</evidence>
<dbReference type="OrthoDB" id="287984at2"/>
<keyword evidence="2" id="KW-0479">Metal-binding</keyword>
<evidence type="ECO:0000256" key="1">
    <source>
        <dbReference type="ARBA" id="ARBA00022485"/>
    </source>
</evidence>
<evidence type="ECO:0000256" key="3">
    <source>
        <dbReference type="ARBA" id="ARBA00023002"/>
    </source>
</evidence>
<dbReference type="SUPFAM" id="SSF51905">
    <property type="entry name" value="FAD/NAD(P)-binding domain"/>
    <property type="match status" value="1"/>
</dbReference>